<protein>
    <submittedName>
        <fullName evidence="1">Uncharacterized protein</fullName>
    </submittedName>
</protein>
<proteinExistence type="predicted"/>
<organism evidence="1 2">
    <name type="scientific">Oleomonas cavernae</name>
    <dbReference type="NCBI Taxonomy" id="2320859"/>
    <lineage>
        <taxon>Bacteria</taxon>
        <taxon>Pseudomonadati</taxon>
        <taxon>Pseudomonadota</taxon>
        <taxon>Alphaproteobacteria</taxon>
        <taxon>Acetobacterales</taxon>
        <taxon>Acetobacteraceae</taxon>
        <taxon>Oleomonas</taxon>
    </lineage>
</organism>
<evidence type="ECO:0000313" key="1">
    <source>
        <dbReference type="EMBL" id="RJF87313.1"/>
    </source>
</evidence>
<keyword evidence="2" id="KW-1185">Reference proteome</keyword>
<accession>A0A418WB88</accession>
<dbReference type="EMBL" id="QYUK01000011">
    <property type="protein sequence ID" value="RJF87313.1"/>
    <property type="molecule type" value="Genomic_DNA"/>
</dbReference>
<gene>
    <name evidence="1" type="ORF">D3874_09970</name>
</gene>
<evidence type="ECO:0000313" key="2">
    <source>
        <dbReference type="Proteomes" id="UP000284605"/>
    </source>
</evidence>
<comment type="caution">
    <text evidence="1">The sequence shown here is derived from an EMBL/GenBank/DDBJ whole genome shotgun (WGS) entry which is preliminary data.</text>
</comment>
<name>A0A418WB88_9PROT</name>
<sequence>MAGGAASWAAGSGPQGRYVLDVDATYQAFEAAGAATPQTRKTLEQQKGLMVIVFQGESASFVTGPLLGNKTSGQCDWRLDAADLKFERCRQPDGSPFSVSGAVRFEAAANSLTIQGNAPGPLTYRPD</sequence>
<dbReference type="AlphaFoldDB" id="A0A418WB88"/>
<reference evidence="1 2" key="1">
    <citation type="submission" date="2018-09" db="EMBL/GenBank/DDBJ databases">
        <authorList>
            <person name="Zhu H."/>
        </authorList>
    </citation>
    <scope>NUCLEOTIDE SEQUENCE [LARGE SCALE GENOMIC DNA]</scope>
    <source>
        <strain evidence="1 2">K1W22B-8</strain>
    </source>
</reference>
<dbReference type="Proteomes" id="UP000284605">
    <property type="component" value="Unassembled WGS sequence"/>
</dbReference>